<dbReference type="STRING" id="268407.PWYN_23690"/>
<comment type="caution">
    <text evidence="1">The sequence shown here is derived from an EMBL/GenBank/DDBJ whole genome shotgun (WGS) entry which is preliminary data.</text>
</comment>
<gene>
    <name evidence="1" type="ORF">PWYN_23690</name>
</gene>
<dbReference type="AlphaFoldDB" id="A0A098M7S2"/>
<evidence type="ECO:0000313" key="1">
    <source>
        <dbReference type="EMBL" id="KGE17592.1"/>
    </source>
</evidence>
<sequence>MSNVLLHEKIFKQMESLLDEACQGGHDAVLAHLKALAYSLGAQVAVMSSPEEVPDKINEVMTQFGRGVQSGMLTTHGLTGNFTVQIRSVTRG</sequence>
<organism evidence="1 2">
    <name type="scientific">Paenibacillus wynnii</name>
    <dbReference type="NCBI Taxonomy" id="268407"/>
    <lineage>
        <taxon>Bacteria</taxon>
        <taxon>Bacillati</taxon>
        <taxon>Bacillota</taxon>
        <taxon>Bacilli</taxon>
        <taxon>Bacillales</taxon>
        <taxon>Paenibacillaceae</taxon>
        <taxon>Paenibacillus</taxon>
    </lineage>
</organism>
<name>A0A098M7S2_9BACL</name>
<proteinExistence type="predicted"/>
<protein>
    <submittedName>
        <fullName evidence="1">Uncharacterized protein</fullName>
    </submittedName>
</protein>
<reference evidence="1 2" key="1">
    <citation type="submission" date="2014-08" db="EMBL/GenBank/DDBJ databases">
        <authorList>
            <person name="den Bakker H.C."/>
        </authorList>
    </citation>
    <scope>NUCLEOTIDE SEQUENCE [LARGE SCALE GENOMIC DNA]</scope>
    <source>
        <strain evidence="1 2">DSM 18334</strain>
    </source>
</reference>
<dbReference type="OrthoDB" id="2621084at2"/>
<dbReference type="RefSeq" id="WP_036656641.1">
    <property type="nucleotide sequence ID" value="NZ_JQCR01000003.1"/>
</dbReference>
<keyword evidence="2" id="KW-1185">Reference proteome</keyword>
<evidence type="ECO:0000313" key="2">
    <source>
        <dbReference type="Proteomes" id="UP000029734"/>
    </source>
</evidence>
<reference evidence="1 2" key="2">
    <citation type="submission" date="2014-10" db="EMBL/GenBank/DDBJ databases">
        <title>Comparative genomics of the Paenibacillus odorifer group.</title>
        <authorList>
            <person name="Tsai Y.-C."/>
            <person name="Martin N."/>
            <person name="Korlach J."/>
            <person name="Wiedmann M."/>
        </authorList>
    </citation>
    <scope>NUCLEOTIDE SEQUENCE [LARGE SCALE GENOMIC DNA]</scope>
    <source>
        <strain evidence="1 2">DSM 18334</strain>
    </source>
</reference>
<accession>A0A098M7S2</accession>
<dbReference type="Proteomes" id="UP000029734">
    <property type="component" value="Unassembled WGS sequence"/>
</dbReference>
<dbReference type="EMBL" id="JQCR01000003">
    <property type="protein sequence ID" value="KGE17592.1"/>
    <property type="molecule type" value="Genomic_DNA"/>
</dbReference>